<proteinExistence type="predicted"/>
<dbReference type="EMBL" id="JAARRL010000006">
    <property type="protein sequence ID" value="MBC1500008.1"/>
    <property type="molecule type" value="Genomic_DNA"/>
</dbReference>
<organism evidence="1 2">
    <name type="scientific">Listeria weihenstephanensis</name>
    <dbReference type="NCBI Taxonomy" id="1006155"/>
    <lineage>
        <taxon>Bacteria</taxon>
        <taxon>Bacillati</taxon>
        <taxon>Bacillota</taxon>
        <taxon>Bacilli</taxon>
        <taxon>Bacillales</taxon>
        <taxon>Listeriaceae</taxon>
        <taxon>Listeria</taxon>
    </lineage>
</organism>
<dbReference type="AlphaFoldDB" id="A0A841Z476"/>
<sequence length="112" mass="13262">MYGTQLNVEIESQKALEAFLQAHNRDFVKMEEGWNELVHNCRDFEIKESLQNLARTGKFTANCLKDEMEEKMNGFLYIYFKNKPQSYDADVKGFCKEFVKNNVFKKIDGIYR</sequence>
<accession>A0A841Z476</accession>
<evidence type="ECO:0000313" key="2">
    <source>
        <dbReference type="Proteomes" id="UP000564536"/>
    </source>
</evidence>
<reference evidence="1 2" key="1">
    <citation type="submission" date="2020-03" db="EMBL/GenBank/DDBJ databases">
        <title>Soil Listeria distribution.</title>
        <authorList>
            <person name="Liao J."/>
            <person name="Wiedmann M."/>
        </authorList>
    </citation>
    <scope>NUCLEOTIDE SEQUENCE [LARGE SCALE GENOMIC DNA]</scope>
    <source>
        <strain evidence="1 2">FSL L7-1523</strain>
    </source>
</reference>
<gene>
    <name evidence="1" type="ORF">HB943_05280</name>
</gene>
<dbReference type="Proteomes" id="UP000564536">
    <property type="component" value="Unassembled WGS sequence"/>
</dbReference>
<dbReference type="RefSeq" id="WP_185425072.1">
    <property type="nucleotide sequence ID" value="NZ_JAARRL010000006.1"/>
</dbReference>
<name>A0A841Z476_9LIST</name>
<protein>
    <submittedName>
        <fullName evidence="1">Uncharacterized protein</fullName>
    </submittedName>
</protein>
<evidence type="ECO:0000313" key="1">
    <source>
        <dbReference type="EMBL" id="MBC1500008.1"/>
    </source>
</evidence>
<comment type="caution">
    <text evidence="1">The sequence shown here is derived from an EMBL/GenBank/DDBJ whole genome shotgun (WGS) entry which is preliminary data.</text>
</comment>